<protein>
    <submittedName>
        <fullName evidence="2">Nuclear transport factor 2 family protein</fullName>
    </submittedName>
</protein>
<dbReference type="Proteomes" id="UP000516369">
    <property type="component" value="Chromosome"/>
</dbReference>
<organism evidence="2 3">
    <name type="scientific">Defluviicoccus vanus</name>
    <dbReference type="NCBI Taxonomy" id="111831"/>
    <lineage>
        <taxon>Bacteria</taxon>
        <taxon>Pseudomonadati</taxon>
        <taxon>Pseudomonadota</taxon>
        <taxon>Alphaproteobacteria</taxon>
        <taxon>Rhodospirillales</taxon>
        <taxon>Rhodospirillaceae</taxon>
        <taxon>Defluviicoccus</taxon>
    </lineage>
</organism>
<evidence type="ECO:0000313" key="2">
    <source>
        <dbReference type="EMBL" id="QNT71095.1"/>
    </source>
</evidence>
<dbReference type="EMBL" id="CP053923">
    <property type="protein sequence ID" value="QNT71095.1"/>
    <property type="molecule type" value="Genomic_DNA"/>
</dbReference>
<reference evidence="2 3" key="1">
    <citation type="submission" date="2020-05" db="EMBL/GenBank/DDBJ databases">
        <title>Complete closed genome sequence of Defluviicoccus vanus.</title>
        <authorList>
            <person name="Bessarab I."/>
            <person name="Arumugam K."/>
            <person name="Maszenan A.M."/>
            <person name="Seviour R.J."/>
            <person name="Williams R.B."/>
        </authorList>
    </citation>
    <scope>NUCLEOTIDE SEQUENCE [LARGE SCALE GENOMIC DNA]</scope>
    <source>
        <strain evidence="2 3">Ben 114</strain>
    </source>
</reference>
<dbReference type="KEGG" id="dvn:HQ394_03150"/>
<dbReference type="InterPro" id="IPR037401">
    <property type="entry name" value="SnoaL-like"/>
</dbReference>
<accession>A0A7H1N5V9</accession>
<dbReference type="Gene3D" id="3.10.450.50">
    <property type="match status" value="1"/>
</dbReference>
<dbReference type="SUPFAM" id="SSF54427">
    <property type="entry name" value="NTF2-like"/>
    <property type="match status" value="1"/>
</dbReference>
<keyword evidence="3" id="KW-1185">Reference proteome</keyword>
<dbReference type="InterPro" id="IPR032710">
    <property type="entry name" value="NTF2-like_dom_sf"/>
</dbReference>
<proteinExistence type="predicted"/>
<evidence type="ECO:0000313" key="3">
    <source>
        <dbReference type="Proteomes" id="UP000516369"/>
    </source>
</evidence>
<feature type="domain" description="SnoaL-like" evidence="1">
    <location>
        <begin position="8"/>
        <end position="115"/>
    </location>
</feature>
<evidence type="ECO:0000259" key="1">
    <source>
        <dbReference type="Pfam" id="PF12680"/>
    </source>
</evidence>
<sequence>MTVREVIDRYYDCVNRGDWTGWLELFSDDVVGDEQLAGHFAGIDVLRGAVGGLTSGYSRFNMLPQRVLVDGDAAVVVWRCIAANSHSVPIAYPNDAARLVIGANYFQVQNGKIVYMRTIHDSLPFQPFITQSAS</sequence>
<name>A0A7H1N5V9_9PROT</name>
<gene>
    <name evidence="2" type="ORF">HQ394_03150</name>
</gene>
<dbReference type="AlphaFoldDB" id="A0A7H1N5V9"/>
<dbReference type="Pfam" id="PF12680">
    <property type="entry name" value="SnoaL_2"/>
    <property type="match status" value="1"/>
</dbReference>